<feature type="compositionally biased region" description="Basic and acidic residues" evidence="1">
    <location>
        <begin position="82"/>
        <end position="94"/>
    </location>
</feature>
<evidence type="ECO:0000256" key="1">
    <source>
        <dbReference type="SAM" id="MobiDB-lite"/>
    </source>
</evidence>
<reference evidence="2 3" key="1">
    <citation type="journal article" date="2024" name="Science">
        <title>Giant polyketide synthase enzymes in the biosynthesis of giant marine polyether toxins.</title>
        <authorList>
            <person name="Fallon T.R."/>
            <person name="Shende V.V."/>
            <person name="Wierzbicki I.H."/>
            <person name="Pendleton A.L."/>
            <person name="Watervoot N.F."/>
            <person name="Auber R.P."/>
            <person name="Gonzalez D.J."/>
            <person name="Wisecaver J.H."/>
            <person name="Moore B.S."/>
        </authorList>
    </citation>
    <scope>NUCLEOTIDE SEQUENCE [LARGE SCALE GENOMIC DNA]</scope>
    <source>
        <strain evidence="2 3">12B1</strain>
    </source>
</reference>
<dbReference type="AlphaFoldDB" id="A0AB34JR12"/>
<evidence type="ECO:0000313" key="2">
    <source>
        <dbReference type="EMBL" id="KAL1524436.1"/>
    </source>
</evidence>
<feature type="region of interest" description="Disordered" evidence="1">
    <location>
        <begin position="60"/>
        <end position="94"/>
    </location>
</feature>
<feature type="compositionally biased region" description="Basic and acidic residues" evidence="1">
    <location>
        <begin position="63"/>
        <end position="74"/>
    </location>
</feature>
<accession>A0AB34JR12</accession>
<gene>
    <name evidence="2" type="ORF">AB1Y20_019331</name>
</gene>
<evidence type="ECO:0000313" key="3">
    <source>
        <dbReference type="Proteomes" id="UP001515480"/>
    </source>
</evidence>
<organism evidence="2 3">
    <name type="scientific">Prymnesium parvum</name>
    <name type="common">Toxic golden alga</name>
    <dbReference type="NCBI Taxonomy" id="97485"/>
    <lineage>
        <taxon>Eukaryota</taxon>
        <taxon>Haptista</taxon>
        <taxon>Haptophyta</taxon>
        <taxon>Prymnesiophyceae</taxon>
        <taxon>Prymnesiales</taxon>
        <taxon>Prymnesiaceae</taxon>
        <taxon>Prymnesium</taxon>
    </lineage>
</organism>
<sequence>MLLPCRPEYHESLGSPGKHVELGVGDWQWGPACPNDLLIAESSKESGDLASAPLEACAWPYADGDRGKASDGDAGRGTTRPADAKHERGPSSCS</sequence>
<comment type="caution">
    <text evidence="2">The sequence shown here is derived from an EMBL/GenBank/DDBJ whole genome shotgun (WGS) entry which is preliminary data.</text>
</comment>
<dbReference type="EMBL" id="JBGBPQ010000005">
    <property type="protein sequence ID" value="KAL1524436.1"/>
    <property type="molecule type" value="Genomic_DNA"/>
</dbReference>
<proteinExistence type="predicted"/>
<keyword evidence="3" id="KW-1185">Reference proteome</keyword>
<name>A0AB34JR12_PRYPA</name>
<dbReference type="Proteomes" id="UP001515480">
    <property type="component" value="Unassembled WGS sequence"/>
</dbReference>
<protein>
    <submittedName>
        <fullName evidence="2">Uncharacterized protein</fullName>
    </submittedName>
</protein>